<sequence>MDSRIRVTRESAEYFRVRLLGFYGPHAHLDVIITAADLRQWRDKIDEALQEVDNVGV</sequence>
<dbReference type="Proteomes" id="UP000293319">
    <property type="component" value="Unassembled WGS sequence"/>
</dbReference>
<dbReference type="RefSeq" id="WP_155661279.1">
    <property type="nucleotide sequence ID" value="NZ_JAERWH010000013.1"/>
</dbReference>
<dbReference type="EMBL" id="SHQV01000004">
    <property type="protein sequence ID" value="TCE46330.1"/>
    <property type="molecule type" value="Genomic_DNA"/>
</dbReference>
<reference evidence="1 2" key="1">
    <citation type="journal article" date="2018" name="Sci. Rep.">
        <title>Genomic diversity and distribution of Bifidobacterium longum subsp. longum across the human lifespan.</title>
        <authorList>
            <person name="Odamaki T."/>
            <person name="Bottacini F."/>
            <person name="Kato K."/>
            <person name="Mitsuyama E."/>
            <person name="Yoshida K."/>
            <person name="Horigome A."/>
            <person name="Xiao J.Z."/>
            <person name="van Sinderen D."/>
        </authorList>
    </citation>
    <scope>NUCLEOTIDE SEQUENCE [LARGE SCALE GENOMIC DNA]</scope>
    <source>
        <strain evidence="1 2">MCC10044</strain>
    </source>
</reference>
<proteinExistence type="predicted"/>
<dbReference type="AlphaFoldDB" id="A0AB74HDI9"/>
<organism evidence="1 2">
    <name type="scientific">Bifidobacterium longum subsp. longum</name>
    <dbReference type="NCBI Taxonomy" id="1679"/>
    <lineage>
        <taxon>Bacteria</taxon>
        <taxon>Bacillati</taxon>
        <taxon>Actinomycetota</taxon>
        <taxon>Actinomycetes</taxon>
        <taxon>Bifidobacteriales</taxon>
        <taxon>Bifidobacteriaceae</taxon>
        <taxon>Bifidobacterium</taxon>
    </lineage>
</organism>
<evidence type="ECO:0000313" key="1">
    <source>
        <dbReference type="EMBL" id="TCE46330.1"/>
    </source>
</evidence>
<protein>
    <submittedName>
        <fullName evidence="1">Uncharacterized protein</fullName>
    </submittedName>
</protein>
<comment type="caution">
    <text evidence="1">The sequence shown here is derived from an EMBL/GenBank/DDBJ whole genome shotgun (WGS) entry which is preliminary data.</text>
</comment>
<evidence type="ECO:0000313" key="2">
    <source>
        <dbReference type="Proteomes" id="UP000293319"/>
    </source>
</evidence>
<name>A0AB74HDI9_BIFLL</name>
<gene>
    <name evidence="1" type="ORF">MCC10044_0251</name>
</gene>
<accession>A0AB74HDI9</accession>